<keyword evidence="2" id="KW-0732">Signal</keyword>
<proteinExistence type="predicted"/>
<dbReference type="Proteomes" id="UP000716291">
    <property type="component" value="Unassembled WGS sequence"/>
</dbReference>
<sequence length="541" mass="59906">MKIQLISLLLSSLFFSFAIARTINSKVFIKKKTQDTTDDAAASASPVPPTPQGSIRLGGDILIPDASSEHPLILSNAKDQPLCLPSETIKPVRDLKVMPGYEFFVLTNKIEYPKKIVMDKANHLLAISSKNGVYSIRMDKCGNSEVQQILEHNVLGEPLGMGMELYGQHLYISTTHSIYRFPYSDGQHSALSDGIKVMSNMNSDNSEITDIAIDVFGYAFIPRTVSQMHQNLDASHAVIKKFNFKNIPDSAYDFERDGEIFASGTNTQGLLGFDAQAQLWGINGLLEDANLGRDLSLAGFAEELNKYSAPKKNYGFPYCLTEHNLQGISEVSRGLGAQWAHALFVNQSVSLNDYCQQSDNNVPPEVPLAPKTYASSAHFYTGVFCSVGDLTTEGTSVGLPCNWTNTPILANHGQPRDPTGHSVVHLPFNDLEHKPRLDLAAEVLLQETEPCFDDKCFSPFGLALDNYGRLYISSDETNEIIVFKRIFNEKAAETLTDIVEKAEDAKYEEEERRKEKDSDGEETRKESGDNEEQKHKGSGDE</sequence>
<evidence type="ECO:0000256" key="1">
    <source>
        <dbReference type="SAM" id="MobiDB-lite"/>
    </source>
</evidence>
<dbReference type="AlphaFoldDB" id="A0A9P6XG33"/>
<protein>
    <recommendedName>
        <fullName evidence="3">Pyrroloquinoline quinone-dependent pyranose dehydrogenase beta-propeller domain-containing protein</fullName>
    </recommendedName>
</protein>
<feature type="domain" description="Pyrroloquinoline quinone-dependent pyranose dehydrogenase beta-propeller" evidence="3">
    <location>
        <begin position="96"/>
        <end position="485"/>
    </location>
</feature>
<evidence type="ECO:0000313" key="5">
    <source>
        <dbReference type="Proteomes" id="UP000716291"/>
    </source>
</evidence>
<feature type="chain" id="PRO_5040447792" description="Pyrroloquinoline quinone-dependent pyranose dehydrogenase beta-propeller domain-containing protein" evidence="2">
    <location>
        <begin position="21"/>
        <end position="541"/>
    </location>
</feature>
<dbReference type="Pfam" id="PF22807">
    <property type="entry name" value="TrAA12"/>
    <property type="match status" value="1"/>
</dbReference>
<dbReference type="InterPro" id="IPR054539">
    <property type="entry name" value="Beta-prop_PDH"/>
</dbReference>
<dbReference type="Gene3D" id="2.120.10.30">
    <property type="entry name" value="TolB, C-terminal domain"/>
    <property type="match status" value="1"/>
</dbReference>
<reference evidence="4" key="1">
    <citation type="journal article" date="2020" name="Microb. Genom.">
        <title>Genetic diversity of clinical and environmental Mucorales isolates obtained from an investigation of mucormycosis cases among solid organ transplant recipients.</title>
        <authorList>
            <person name="Nguyen M.H."/>
            <person name="Kaul D."/>
            <person name="Muto C."/>
            <person name="Cheng S.J."/>
            <person name="Richter R.A."/>
            <person name="Bruno V.M."/>
            <person name="Liu G."/>
            <person name="Beyhan S."/>
            <person name="Sundermann A.J."/>
            <person name="Mounaud S."/>
            <person name="Pasculle A.W."/>
            <person name="Nierman W.C."/>
            <person name="Driscoll E."/>
            <person name="Cumbie R."/>
            <person name="Clancy C.J."/>
            <person name="Dupont C.L."/>
        </authorList>
    </citation>
    <scope>NUCLEOTIDE SEQUENCE</scope>
    <source>
        <strain evidence="4">GL11</strain>
    </source>
</reference>
<comment type="caution">
    <text evidence="4">The sequence shown here is derived from an EMBL/GenBank/DDBJ whole genome shotgun (WGS) entry which is preliminary data.</text>
</comment>
<dbReference type="InterPro" id="IPR011042">
    <property type="entry name" value="6-blade_b-propeller_TolB-like"/>
</dbReference>
<gene>
    <name evidence="4" type="ORF">G6F64_002671</name>
</gene>
<accession>A0A9P6XG33</accession>
<evidence type="ECO:0000259" key="3">
    <source>
        <dbReference type="Pfam" id="PF22807"/>
    </source>
</evidence>
<dbReference type="SUPFAM" id="SSF101898">
    <property type="entry name" value="NHL repeat"/>
    <property type="match status" value="1"/>
</dbReference>
<dbReference type="EMBL" id="JAANQT010000239">
    <property type="protein sequence ID" value="KAG1312877.1"/>
    <property type="molecule type" value="Genomic_DNA"/>
</dbReference>
<keyword evidence="5" id="KW-1185">Reference proteome</keyword>
<name>A0A9P6XG33_RHIOR</name>
<feature type="region of interest" description="Disordered" evidence="1">
    <location>
        <begin position="499"/>
        <end position="541"/>
    </location>
</feature>
<dbReference type="OrthoDB" id="507128at2759"/>
<organism evidence="4 5">
    <name type="scientific">Rhizopus oryzae</name>
    <name type="common">Mucormycosis agent</name>
    <name type="synonym">Rhizopus arrhizus var. delemar</name>
    <dbReference type="NCBI Taxonomy" id="64495"/>
    <lineage>
        <taxon>Eukaryota</taxon>
        <taxon>Fungi</taxon>
        <taxon>Fungi incertae sedis</taxon>
        <taxon>Mucoromycota</taxon>
        <taxon>Mucoromycotina</taxon>
        <taxon>Mucoromycetes</taxon>
        <taxon>Mucorales</taxon>
        <taxon>Mucorineae</taxon>
        <taxon>Rhizopodaceae</taxon>
        <taxon>Rhizopus</taxon>
    </lineage>
</organism>
<feature type="signal peptide" evidence="2">
    <location>
        <begin position="1"/>
        <end position="20"/>
    </location>
</feature>
<evidence type="ECO:0000256" key="2">
    <source>
        <dbReference type="SAM" id="SignalP"/>
    </source>
</evidence>
<evidence type="ECO:0000313" key="4">
    <source>
        <dbReference type="EMBL" id="KAG1312877.1"/>
    </source>
</evidence>